<sequence>MRSEKENNGIIKKKTLVQIGAFVLVVLAIVVVLVIKPFERERAQVEDLRRITESERGADTLSSGFGDFLDRERNISKFQSQPSLAQTDKVGYTAFTASEIEAEFQKVSYYAVFKENWHLQEVAQLEGNFDYFYSLLFD</sequence>
<gene>
    <name evidence="2" type="ORF">A2755_01390</name>
</gene>
<feature type="transmembrane region" description="Helical" evidence="1">
    <location>
        <begin position="15"/>
        <end position="35"/>
    </location>
</feature>
<accession>A0A1F8DV70</accession>
<keyword evidence="1" id="KW-0472">Membrane</keyword>
<protein>
    <submittedName>
        <fullName evidence="2">Uncharacterized protein</fullName>
    </submittedName>
</protein>
<dbReference type="Proteomes" id="UP000177029">
    <property type="component" value="Unassembled WGS sequence"/>
</dbReference>
<proteinExistence type="predicted"/>
<name>A0A1F8DV70_9BACT</name>
<keyword evidence="1" id="KW-1133">Transmembrane helix</keyword>
<dbReference type="STRING" id="1802555.A2755_01390"/>
<comment type="caution">
    <text evidence="2">The sequence shown here is derived from an EMBL/GenBank/DDBJ whole genome shotgun (WGS) entry which is preliminary data.</text>
</comment>
<keyword evidence="1" id="KW-0812">Transmembrane</keyword>
<dbReference type="AlphaFoldDB" id="A0A1F8DV70"/>
<organism evidence="2 3">
    <name type="scientific">Candidatus Wolfebacteria bacterium RIFCSPHIGHO2_01_FULL_48_22</name>
    <dbReference type="NCBI Taxonomy" id="1802555"/>
    <lineage>
        <taxon>Bacteria</taxon>
        <taxon>Candidatus Wolfeibacteriota</taxon>
    </lineage>
</organism>
<dbReference type="EMBL" id="MGIP01000002">
    <property type="protein sequence ID" value="OGM92402.1"/>
    <property type="molecule type" value="Genomic_DNA"/>
</dbReference>
<evidence type="ECO:0000313" key="2">
    <source>
        <dbReference type="EMBL" id="OGM92402.1"/>
    </source>
</evidence>
<reference evidence="2 3" key="1">
    <citation type="journal article" date="2016" name="Nat. Commun.">
        <title>Thousands of microbial genomes shed light on interconnected biogeochemical processes in an aquifer system.</title>
        <authorList>
            <person name="Anantharaman K."/>
            <person name="Brown C.T."/>
            <person name="Hug L.A."/>
            <person name="Sharon I."/>
            <person name="Castelle C.J."/>
            <person name="Probst A.J."/>
            <person name="Thomas B.C."/>
            <person name="Singh A."/>
            <person name="Wilkins M.J."/>
            <person name="Karaoz U."/>
            <person name="Brodie E.L."/>
            <person name="Williams K.H."/>
            <person name="Hubbard S.S."/>
            <person name="Banfield J.F."/>
        </authorList>
    </citation>
    <scope>NUCLEOTIDE SEQUENCE [LARGE SCALE GENOMIC DNA]</scope>
</reference>
<evidence type="ECO:0000313" key="3">
    <source>
        <dbReference type="Proteomes" id="UP000177029"/>
    </source>
</evidence>
<evidence type="ECO:0000256" key="1">
    <source>
        <dbReference type="SAM" id="Phobius"/>
    </source>
</evidence>